<gene>
    <name evidence="1" type="ORF">G443_004837</name>
</gene>
<dbReference type="RefSeq" id="WP_253860281.1">
    <property type="nucleotide sequence ID" value="NZ_AUBJ02000001.1"/>
</dbReference>
<sequence>MGASLLGRRPYGTLRLRLLRWRAGWSGAGGGGGGAAGRRGATRGGGFVVSVRFNENDQPSKLPSGGLRFMTPHWLYSQAPPLGECQ</sequence>
<keyword evidence="2" id="KW-1185">Reference proteome</keyword>
<protein>
    <submittedName>
        <fullName evidence="1">Uncharacterized protein</fullName>
    </submittedName>
</protein>
<dbReference type="Proteomes" id="UP000791080">
    <property type="component" value="Unassembled WGS sequence"/>
</dbReference>
<organism evidence="1 2">
    <name type="scientific">Actinoalloteichus caeruleus DSM 43889</name>
    <dbReference type="NCBI Taxonomy" id="1120930"/>
    <lineage>
        <taxon>Bacteria</taxon>
        <taxon>Bacillati</taxon>
        <taxon>Actinomycetota</taxon>
        <taxon>Actinomycetes</taxon>
        <taxon>Pseudonocardiales</taxon>
        <taxon>Pseudonocardiaceae</taxon>
        <taxon>Actinoalloteichus</taxon>
        <taxon>Actinoalloteichus cyanogriseus</taxon>
    </lineage>
</organism>
<accession>A0ABT1JPV6</accession>
<proteinExistence type="predicted"/>
<reference evidence="1 2" key="1">
    <citation type="submission" date="2013-07" db="EMBL/GenBank/DDBJ databases">
        <authorList>
            <consortium name="DOE Joint Genome Institute"/>
            <person name="Reeve W."/>
            <person name="Huntemann M."/>
            <person name="Han J."/>
            <person name="Chen A."/>
            <person name="Kyrpides N."/>
            <person name="Mavromatis K."/>
            <person name="Markowitz V."/>
            <person name="Palaniappan K."/>
            <person name="Ivanova N."/>
            <person name="Schaumberg A."/>
            <person name="Pati A."/>
            <person name="Liolios K."/>
            <person name="Nordberg H.P."/>
            <person name="Cantor M.N."/>
            <person name="Hua S.X."/>
            <person name="Woyke T."/>
        </authorList>
    </citation>
    <scope>NUCLEOTIDE SEQUENCE [LARGE SCALE GENOMIC DNA]</scope>
    <source>
        <strain evidence="1 2">DSM 43889</strain>
    </source>
</reference>
<evidence type="ECO:0000313" key="2">
    <source>
        <dbReference type="Proteomes" id="UP000791080"/>
    </source>
</evidence>
<dbReference type="EMBL" id="AUBJ02000001">
    <property type="protein sequence ID" value="MCP2334567.1"/>
    <property type="molecule type" value="Genomic_DNA"/>
</dbReference>
<evidence type="ECO:0000313" key="1">
    <source>
        <dbReference type="EMBL" id="MCP2334567.1"/>
    </source>
</evidence>
<comment type="caution">
    <text evidence="1">The sequence shown here is derived from an EMBL/GenBank/DDBJ whole genome shotgun (WGS) entry which is preliminary data.</text>
</comment>
<reference evidence="1 2" key="2">
    <citation type="submission" date="2022-06" db="EMBL/GenBank/DDBJ databases">
        <title>Genomic Encyclopedia of Type Strains, Phase I: the one thousand microbial genomes (KMG-I) project.</title>
        <authorList>
            <person name="Kyrpides N."/>
        </authorList>
    </citation>
    <scope>NUCLEOTIDE SEQUENCE [LARGE SCALE GENOMIC DNA]</scope>
    <source>
        <strain evidence="1 2">DSM 43889</strain>
    </source>
</reference>
<name>A0ABT1JPV6_ACTCY</name>